<protein>
    <recommendedName>
        <fullName evidence="3">WRC domain-containing protein</fullName>
    </recommendedName>
</protein>
<evidence type="ECO:0000259" key="3">
    <source>
        <dbReference type="PROSITE" id="PS51667"/>
    </source>
</evidence>
<accession>A0A7S0KWH4</accession>
<dbReference type="PROSITE" id="PS51667">
    <property type="entry name" value="WRC"/>
    <property type="match status" value="1"/>
</dbReference>
<keyword evidence="1" id="KW-0539">Nucleus</keyword>
<feature type="compositionally biased region" description="Basic and acidic residues" evidence="2">
    <location>
        <begin position="95"/>
        <end position="112"/>
    </location>
</feature>
<dbReference type="EMBL" id="HBEV01015696">
    <property type="protein sequence ID" value="CAD8594826.1"/>
    <property type="molecule type" value="Transcribed_RNA"/>
</dbReference>
<sequence length="627" mass="65259">MSATALHPKSALPAMEDQEPQRVEKWKTSPGGPLERHVQTSSGENAQTSSGEHAGDAGSDLSDPNDDETNAETAVDLQCHEPVMGDAKRPRLRRHDVADKNKEKEVKEETDRGAAAADVAGETPEKAIDAANDRGTSDPTERKMEEQPEKEQKASSTQEKLRQAMSTRQLQSKYEEIFGVPTKVHNKDWILNKIRERVELELPTEQPTVSPSEKAQKRAQATTGFGSGAAIGKAKEGGGTKKGGAPAEVPVGQIRCSRNDGKNWRCSEMAVPGHKHCPKHMRWSAGSRNAAASKQHGANGGVKRPRWMPDPGAKDVHSGGMPFGAQNPFLASPLLSAAASALDELHHKENMMRALGGMMPAAFGFGRWPASVPAASAPDSGTVRPTPSKAPFSFENLHTSATAAATQSAMGASAAASAAAAVAAMAAASAGMAGSLPPSVSCTVELATFPAAGDTTGQGETGPTIHRTLSLAALSSFDALHCTLAGIAGAPPPTGGRYDPSTLQVAYTDEHGVPRVLGGETWPIFMTSARTVHARILVTKETLAAASPSAVQPVPAAPPQLPPGAMFNPFMMAMMSGGNPGGVPAPPAAPSIDPNAMYMAMMMYAAAGGGMPGATATPSERQDSPRK</sequence>
<organism evidence="4">
    <name type="scientific">Micromonas pusilla</name>
    <name type="common">Picoplanktonic green alga</name>
    <name type="synonym">Chromulina pusilla</name>
    <dbReference type="NCBI Taxonomy" id="38833"/>
    <lineage>
        <taxon>Eukaryota</taxon>
        <taxon>Viridiplantae</taxon>
        <taxon>Chlorophyta</taxon>
        <taxon>Mamiellophyceae</taxon>
        <taxon>Mamiellales</taxon>
        <taxon>Mamiellaceae</taxon>
        <taxon>Micromonas</taxon>
    </lineage>
</organism>
<feature type="compositionally biased region" description="Polar residues" evidence="2">
    <location>
        <begin position="39"/>
        <end position="51"/>
    </location>
</feature>
<feature type="region of interest" description="Disordered" evidence="2">
    <location>
        <begin position="1"/>
        <end position="169"/>
    </location>
</feature>
<name>A0A7S0KWH4_MICPS</name>
<evidence type="ECO:0000256" key="2">
    <source>
        <dbReference type="SAM" id="MobiDB-lite"/>
    </source>
</evidence>
<dbReference type="AlphaFoldDB" id="A0A7S0KWH4"/>
<dbReference type="InterPro" id="IPR014977">
    <property type="entry name" value="WRC_dom"/>
</dbReference>
<gene>
    <name evidence="4" type="ORF">MSP1404_LOCUS12231</name>
</gene>
<evidence type="ECO:0000256" key="1">
    <source>
        <dbReference type="ARBA" id="ARBA00023242"/>
    </source>
</evidence>
<dbReference type="Pfam" id="PF08879">
    <property type="entry name" value="WRC"/>
    <property type="match status" value="1"/>
</dbReference>
<feature type="compositionally biased region" description="Polar residues" evidence="2">
    <location>
        <begin position="154"/>
        <end position="169"/>
    </location>
</feature>
<reference evidence="4" key="1">
    <citation type="submission" date="2021-01" db="EMBL/GenBank/DDBJ databases">
        <authorList>
            <person name="Corre E."/>
            <person name="Pelletier E."/>
            <person name="Niang G."/>
            <person name="Scheremetjew M."/>
            <person name="Finn R."/>
            <person name="Kale V."/>
            <person name="Holt S."/>
            <person name="Cochrane G."/>
            <person name="Meng A."/>
            <person name="Brown T."/>
            <person name="Cohen L."/>
        </authorList>
    </citation>
    <scope>NUCLEOTIDE SEQUENCE</scope>
    <source>
        <strain evidence="4">CCMP494</strain>
    </source>
</reference>
<feature type="region of interest" description="Disordered" evidence="2">
    <location>
        <begin position="203"/>
        <end position="247"/>
    </location>
</feature>
<feature type="compositionally biased region" description="Basic and acidic residues" evidence="2">
    <location>
        <begin position="123"/>
        <end position="153"/>
    </location>
</feature>
<feature type="compositionally biased region" description="Polar residues" evidence="2">
    <location>
        <begin position="205"/>
        <end position="224"/>
    </location>
</feature>
<feature type="domain" description="WRC" evidence="3">
    <location>
        <begin position="250"/>
        <end position="295"/>
    </location>
</feature>
<proteinExistence type="predicted"/>
<evidence type="ECO:0000313" key="4">
    <source>
        <dbReference type="EMBL" id="CAD8594826.1"/>
    </source>
</evidence>